<accession>A0ABS9ULM5</accession>
<feature type="transmembrane region" description="Helical" evidence="1">
    <location>
        <begin position="36"/>
        <end position="56"/>
    </location>
</feature>
<evidence type="ECO:0000256" key="1">
    <source>
        <dbReference type="SAM" id="Phobius"/>
    </source>
</evidence>
<evidence type="ECO:0000313" key="3">
    <source>
        <dbReference type="Proteomes" id="UP001165488"/>
    </source>
</evidence>
<proteinExistence type="predicted"/>
<gene>
    <name evidence="2" type="ORF">MM236_05540</name>
</gene>
<dbReference type="EMBL" id="JAKZGS010000003">
    <property type="protein sequence ID" value="MCH7397438.1"/>
    <property type="molecule type" value="Genomic_DNA"/>
</dbReference>
<reference evidence="2" key="1">
    <citation type="submission" date="2022-03" db="EMBL/GenBank/DDBJ databases">
        <title>De novo assembled genomes of Belliella spp. (Cyclobacteriaceae) strains.</title>
        <authorList>
            <person name="Szabo A."/>
            <person name="Korponai K."/>
            <person name="Felfoldi T."/>
        </authorList>
    </citation>
    <scope>NUCLEOTIDE SEQUENCE</scope>
    <source>
        <strain evidence="2">DSM 107340</strain>
    </source>
</reference>
<keyword evidence="1" id="KW-0472">Membrane</keyword>
<keyword evidence="3" id="KW-1185">Reference proteome</keyword>
<keyword evidence="1" id="KW-0812">Transmembrane</keyword>
<sequence length="69" mass="7556">MKNSIVIFSGVLLILSAIIVDNFISASKPPFDIEMIKFFAGICFGVGVGILIISIFGKKEKKQTHKTLQ</sequence>
<organism evidence="2 3">
    <name type="scientific">Belliella calami</name>
    <dbReference type="NCBI Taxonomy" id="2923436"/>
    <lineage>
        <taxon>Bacteria</taxon>
        <taxon>Pseudomonadati</taxon>
        <taxon>Bacteroidota</taxon>
        <taxon>Cytophagia</taxon>
        <taxon>Cytophagales</taxon>
        <taxon>Cyclobacteriaceae</taxon>
        <taxon>Belliella</taxon>
    </lineage>
</organism>
<dbReference type="RefSeq" id="WP_241273950.1">
    <property type="nucleotide sequence ID" value="NZ_JAKZGS010000003.1"/>
</dbReference>
<keyword evidence="1" id="KW-1133">Transmembrane helix</keyword>
<evidence type="ECO:0000313" key="2">
    <source>
        <dbReference type="EMBL" id="MCH7397438.1"/>
    </source>
</evidence>
<dbReference type="Proteomes" id="UP001165488">
    <property type="component" value="Unassembled WGS sequence"/>
</dbReference>
<name>A0ABS9ULM5_9BACT</name>
<protein>
    <submittedName>
        <fullName evidence="2">Uncharacterized protein</fullName>
    </submittedName>
</protein>
<comment type="caution">
    <text evidence="2">The sequence shown here is derived from an EMBL/GenBank/DDBJ whole genome shotgun (WGS) entry which is preliminary data.</text>
</comment>